<evidence type="ECO:0000256" key="4">
    <source>
        <dbReference type="ARBA" id="ARBA00022679"/>
    </source>
</evidence>
<dbReference type="Pfam" id="PF07669">
    <property type="entry name" value="Eco57I"/>
    <property type="match status" value="1"/>
</dbReference>
<dbReference type="KEGG" id="tsy:THSYN_24645"/>
<dbReference type="Proteomes" id="UP000232638">
    <property type="component" value="Chromosome"/>
</dbReference>
<evidence type="ECO:0000313" key="9">
    <source>
        <dbReference type="EMBL" id="AUB84926.1"/>
    </source>
</evidence>
<keyword evidence="3 9" id="KW-0489">Methyltransferase</keyword>
<dbReference type="PANTHER" id="PTHR33841">
    <property type="entry name" value="DNA METHYLTRANSFERASE YEEA-RELATED"/>
    <property type="match status" value="1"/>
</dbReference>
<dbReference type="AlphaFoldDB" id="A0A2K8UH66"/>
<evidence type="ECO:0000313" key="10">
    <source>
        <dbReference type="Proteomes" id="UP000232638"/>
    </source>
</evidence>
<sequence length="455" mass="50090">MAGLFRPTAADRCRLLDPGAGIGSLTSAFLDRCHPGDLRFFAIDVTAFELDGLLHAELARSLSRFTAHTQLTHEILGGDFIEQAVNRVQFGQTPFTHAILNPPYKKIGSASRYRLLLRQIGIETVNLYSAFVALTVALMAPGGQVVAIIPRSFCNGPYYRPFRDFMLERAAIRHLHLFDSRTNAFKDDAVLQENIIIVLERGARQGEVTVSASTDDGFSDLASHTHPFERIVLPGDPERFIQVPMTLEPNAIERSPAVACSLAEIGVGVSTGPVVDFRLKVHLRDLPGPGTVPLLYPAHFRGLGTEWPKPGLKKPNAIQRNAETEKWLYPNGCYCVVRRFSAKEERRRIIAGAVRPGAFDGTEMLGFENHLNVFHERKQGLPEALALGLAVFLSTSAVDENFRRFNGHTQVNATDLKLMKYPSRAALIALGEWAISTATAPTQAMIDGQLAKLTL</sequence>
<evidence type="ECO:0000256" key="6">
    <source>
        <dbReference type="ARBA" id="ARBA00022747"/>
    </source>
</evidence>
<name>A0A2K8UH66_9GAMM</name>
<dbReference type="SUPFAM" id="SSF53335">
    <property type="entry name" value="S-adenosyl-L-methionine-dependent methyltransferases"/>
    <property type="match status" value="1"/>
</dbReference>
<dbReference type="EC" id="2.1.1.72" evidence="2"/>
<evidence type="ECO:0000256" key="1">
    <source>
        <dbReference type="ARBA" id="ARBA00006594"/>
    </source>
</evidence>
<evidence type="ECO:0000256" key="3">
    <source>
        <dbReference type="ARBA" id="ARBA00022603"/>
    </source>
</evidence>
<reference evidence="9 10" key="1">
    <citation type="submission" date="2017-03" db="EMBL/GenBank/DDBJ databases">
        <title>Complete genome sequence of Candidatus 'Thiodictyon syntrophicum' sp. nov. strain Cad16T, a photolithoautotroph purple sulfur bacterium isolated from an alpine meromictic lake.</title>
        <authorList>
            <person name="Luedin S.M."/>
            <person name="Pothier J.F."/>
            <person name="Danza F."/>
            <person name="Storelli N."/>
            <person name="Wittwer M."/>
            <person name="Tonolla M."/>
        </authorList>
    </citation>
    <scope>NUCLEOTIDE SEQUENCE [LARGE SCALE GENOMIC DNA]</scope>
    <source>
        <strain evidence="9 10">Cad16T</strain>
    </source>
</reference>
<dbReference type="GO" id="GO:0009307">
    <property type="term" value="P:DNA restriction-modification system"/>
    <property type="evidence" value="ECO:0007669"/>
    <property type="project" value="UniProtKB-KW"/>
</dbReference>
<evidence type="ECO:0000256" key="7">
    <source>
        <dbReference type="ARBA" id="ARBA00047942"/>
    </source>
</evidence>
<dbReference type="InterPro" id="IPR029063">
    <property type="entry name" value="SAM-dependent_MTases_sf"/>
</dbReference>
<dbReference type="PRINTS" id="PR00507">
    <property type="entry name" value="N12N6MTFRASE"/>
</dbReference>
<keyword evidence="10" id="KW-1185">Reference proteome</keyword>
<comment type="catalytic activity">
    <reaction evidence="7">
        <text>a 2'-deoxyadenosine in DNA + S-adenosyl-L-methionine = an N(6)-methyl-2'-deoxyadenosine in DNA + S-adenosyl-L-homocysteine + H(+)</text>
        <dbReference type="Rhea" id="RHEA:15197"/>
        <dbReference type="Rhea" id="RHEA-COMP:12418"/>
        <dbReference type="Rhea" id="RHEA-COMP:12419"/>
        <dbReference type="ChEBI" id="CHEBI:15378"/>
        <dbReference type="ChEBI" id="CHEBI:57856"/>
        <dbReference type="ChEBI" id="CHEBI:59789"/>
        <dbReference type="ChEBI" id="CHEBI:90615"/>
        <dbReference type="ChEBI" id="CHEBI:90616"/>
        <dbReference type="EC" id="2.1.1.72"/>
    </reaction>
</comment>
<keyword evidence="5" id="KW-0949">S-adenosyl-L-methionine</keyword>
<dbReference type="Gene3D" id="3.40.50.150">
    <property type="entry name" value="Vaccinia Virus protein VP39"/>
    <property type="match status" value="1"/>
</dbReference>
<dbReference type="OrthoDB" id="9806213at2"/>
<proteinExistence type="inferred from homology"/>
<comment type="similarity">
    <text evidence="1">Belongs to the N(4)/N(6)-methyltransferase family.</text>
</comment>
<dbReference type="REBASE" id="226737">
    <property type="entry name" value="M.Tsy16TORF24645P"/>
</dbReference>
<evidence type="ECO:0000256" key="5">
    <source>
        <dbReference type="ARBA" id="ARBA00022691"/>
    </source>
</evidence>
<dbReference type="GO" id="GO:0032259">
    <property type="term" value="P:methylation"/>
    <property type="evidence" value="ECO:0007669"/>
    <property type="project" value="UniProtKB-KW"/>
</dbReference>
<keyword evidence="6" id="KW-0680">Restriction system</keyword>
<feature type="domain" description="Type II methyltransferase M.TaqI-like" evidence="8">
    <location>
        <begin position="90"/>
        <end position="183"/>
    </location>
</feature>
<keyword evidence="4 9" id="KW-0808">Transferase</keyword>
<dbReference type="GO" id="GO:0009007">
    <property type="term" value="F:site-specific DNA-methyltransferase (adenine-specific) activity"/>
    <property type="evidence" value="ECO:0007669"/>
    <property type="project" value="UniProtKB-EC"/>
</dbReference>
<dbReference type="InterPro" id="IPR050953">
    <property type="entry name" value="N4_N6_ade-DNA_methylase"/>
</dbReference>
<gene>
    <name evidence="9" type="ORF">THSYN_24645</name>
</gene>
<dbReference type="PANTHER" id="PTHR33841:SF5">
    <property type="entry name" value="DNA METHYLASE (MODIFICATION METHYLASE) (METHYLTRANSFERASE)-RELATED"/>
    <property type="match status" value="1"/>
</dbReference>
<organism evidence="9 10">
    <name type="scientific">Candidatus Thiodictyon syntrophicum</name>
    <dbReference type="NCBI Taxonomy" id="1166950"/>
    <lineage>
        <taxon>Bacteria</taxon>
        <taxon>Pseudomonadati</taxon>
        <taxon>Pseudomonadota</taxon>
        <taxon>Gammaproteobacteria</taxon>
        <taxon>Chromatiales</taxon>
        <taxon>Chromatiaceae</taxon>
        <taxon>Thiodictyon</taxon>
    </lineage>
</organism>
<evidence type="ECO:0000259" key="8">
    <source>
        <dbReference type="Pfam" id="PF07669"/>
    </source>
</evidence>
<dbReference type="EMBL" id="CP020370">
    <property type="protein sequence ID" value="AUB84926.1"/>
    <property type="molecule type" value="Genomic_DNA"/>
</dbReference>
<protein>
    <recommendedName>
        <fullName evidence="2">site-specific DNA-methyltransferase (adenine-specific)</fullName>
        <ecNumber evidence="2">2.1.1.72</ecNumber>
    </recommendedName>
</protein>
<dbReference type="InterPro" id="IPR011639">
    <property type="entry name" value="MethylTrfase_TaqI-like_dom"/>
</dbReference>
<evidence type="ECO:0000256" key="2">
    <source>
        <dbReference type="ARBA" id="ARBA00011900"/>
    </source>
</evidence>
<accession>A0A2K8UH66</accession>